<evidence type="ECO:0000313" key="2">
    <source>
        <dbReference type="EMBL" id="KZT73232.1"/>
    </source>
</evidence>
<keyword evidence="3" id="KW-1185">Reference proteome</keyword>
<proteinExistence type="predicted"/>
<gene>
    <name evidence="2" type="ORF">DAEQUDRAFT_459879</name>
</gene>
<name>A0A165TCF7_9APHY</name>
<evidence type="ECO:0000256" key="1">
    <source>
        <dbReference type="SAM" id="MobiDB-lite"/>
    </source>
</evidence>
<evidence type="ECO:0000313" key="3">
    <source>
        <dbReference type="Proteomes" id="UP000076727"/>
    </source>
</evidence>
<dbReference type="Proteomes" id="UP000076727">
    <property type="component" value="Unassembled WGS sequence"/>
</dbReference>
<dbReference type="OrthoDB" id="2595043at2759"/>
<feature type="region of interest" description="Disordered" evidence="1">
    <location>
        <begin position="1"/>
        <end position="22"/>
    </location>
</feature>
<accession>A0A165TCF7</accession>
<sequence length="124" mass="13307">MAAPKTNGAQPNGTPPTQPRSTLDADITLLQSLLTQDQNDESDLDVAEILKRLETADGIATGLEGRLDDIMSNLDSMINVLEPEGKIIEQESAIVRQGDTTMQEERVVAVSSTVTEQSQQGKGN</sequence>
<dbReference type="AlphaFoldDB" id="A0A165TCF7"/>
<organism evidence="2 3">
    <name type="scientific">Daedalea quercina L-15889</name>
    <dbReference type="NCBI Taxonomy" id="1314783"/>
    <lineage>
        <taxon>Eukaryota</taxon>
        <taxon>Fungi</taxon>
        <taxon>Dikarya</taxon>
        <taxon>Basidiomycota</taxon>
        <taxon>Agaricomycotina</taxon>
        <taxon>Agaricomycetes</taxon>
        <taxon>Polyporales</taxon>
        <taxon>Fomitopsis</taxon>
    </lineage>
</organism>
<reference evidence="2 3" key="1">
    <citation type="journal article" date="2016" name="Mol. Biol. Evol.">
        <title>Comparative Genomics of Early-Diverging Mushroom-Forming Fungi Provides Insights into the Origins of Lignocellulose Decay Capabilities.</title>
        <authorList>
            <person name="Nagy L.G."/>
            <person name="Riley R."/>
            <person name="Tritt A."/>
            <person name="Adam C."/>
            <person name="Daum C."/>
            <person name="Floudas D."/>
            <person name="Sun H."/>
            <person name="Yadav J.S."/>
            <person name="Pangilinan J."/>
            <person name="Larsson K.H."/>
            <person name="Matsuura K."/>
            <person name="Barry K."/>
            <person name="Labutti K."/>
            <person name="Kuo R."/>
            <person name="Ohm R.A."/>
            <person name="Bhattacharya S.S."/>
            <person name="Shirouzu T."/>
            <person name="Yoshinaga Y."/>
            <person name="Martin F.M."/>
            <person name="Grigoriev I.V."/>
            <person name="Hibbett D.S."/>
        </authorList>
    </citation>
    <scope>NUCLEOTIDE SEQUENCE [LARGE SCALE GENOMIC DNA]</scope>
    <source>
        <strain evidence="2 3">L-15889</strain>
    </source>
</reference>
<protein>
    <submittedName>
        <fullName evidence="2">Uncharacterized protein</fullName>
    </submittedName>
</protein>
<dbReference type="EMBL" id="KV429037">
    <property type="protein sequence ID" value="KZT73232.1"/>
    <property type="molecule type" value="Genomic_DNA"/>
</dbReference>